<comment type="caution">
    <text evidence="4">Lacks conserved residue(s) required for the propagation of feature annotation.</text>
</comment>
<dbReference type="GO" id="GO:0007015">
    <property type="term" value="P:actin filament organization"/>
    <property type="evidence" value="ECO:0007669"/>
    <property type="project" value="TreeGrafter"/>
</dbReference>
<accession>A0AAN9JSU2</accession>
<feature type="compositionally biased region" description="Basic residues" evidence="5">
    <location>
        <begin position="1"/>
        <end position="17"/>
    </location>
</feature>
<feature type="region of interest" description="Disordered" evidence="5">
    <location>
        <begin position="1"/>
        <end position="44"/>
    </location>
</feature>
<dbReference type="GO" id="GO:0005737">
    <property type="term" value="C:cytoplasm"/>
    <property type="evidence" value="ECO:0007669"/>
    <property type="project" value="TreeGrafter"/>
</dbReference>
<keyword evidence="4" id="KW-0505">Motor protein</keyword>
<evidence type="ECO:0000256" key="5">
    <source>
        <dbReference type="SAM" id="MobiDB-lite"/>
    </source>
</evidence>
<keyword evidence="3 4" id="KW-0009">Actin-binding</keyword>
<dbReference type="Pfam" id="PF00063">
    <property type="entry name" value="Myosin_head"/>
    <property type="match status" value="1"/>
</dbReference>
<keyword evidence="4" id="KW-0518">Myosin</keyword>
<evidence type="ECO:0000313" key="8">
    <source>
        <dbReference type="Proteomes" id="UP001359559"/>
    </source>
</evidence>
<dbReference type="GO" id="GO:0005524">
    <property type="term" value="F:ATP binding"/>
    <property type="evidence" value="ECO:0007669"/>
    <property type="project" value="UniProtKB-KW"/>
</dbReference>
<keyword evidence="1" id="KW-0547">Nucleotide-binding</keyword>
<reference evidence="7 8" key="1">
    <citation type="submission" date="2024-01" db="EMBL/GenBank/DDBJ databases">
        <title>The genomes of 5 underutilized Papilionoideae crops provide insights into root nodulation and disease resistance.</title>
        <authorList>
            <person name="Yuan L."/>
        </authorList>
    </citation>
    <scope>NUCLEOTIDE SEQUENCE [LARGE SCALE GENOMIC DNA]</scope>
    <source>
        <strain evidence="7">LY-2023</strain>
        <tissue evidence="7">Leaf</tissue>
    </source>
</reference>
<dbReference type="PROSITE" id="PS51456">
    <property type="entry name" value="MYOSIN_MOTOR"/>
    <property type="match status" value="1"/>
</dbReference>
<dbReference type="EMBL" id="JAYKXN010000003">
    <property type="protein sequence ID" value="KAK7303433.1"/>
    <property type="molecule type" value="Genomic_DNA"/>
</dbReference>
<name>A0AAN9JSU2_CLITE</name>
<dbReference type="AlphaFoldDB" id="A0AAN9JSU2"/>
<evidence type="ECO:0000259" key="6">
    <source>
        <dbReference type="PROSITE" id="PS51456"/>
    </source>
</evidence>
<comment type="caution">
    <text evidence="7">The sequence shown here is derived from an EMBL/GenBank/DDBJ whole genome shotgun (WGS) entry which is preliminary data.</text>
</comment>
<dbReference type="InterPro" id="IPR001609">
    <property type="entry name" value="Myosin_head_motor_dom-like"/>
</dbReference>
<evidence type="ECO:0000256" key="1">
    <source>
        <dbReference type="ARBA" id="ARBA00022741"/>
    </source>
</evidence>
<sequence length="203" mass="22878">MPKSKKKDSKSHRKKQKVTRDEERRDTNKRKVVAVETEQQKETSYHNVGLEDRFRLETGVHSLGVMEAITISCEGYPTRKTFDEFVDRFSLLAPEALDRSSDEVTACKKILRNVGLKGYQIGKPKLFLRAGQMAELDTRRSEILGRSAGIIQRKVRSYLALMLSISGPYASHIHMYCCISPRSGSSNLSLFILNLIHGAFGSG</sequence>
<feature type="domain" description="Myosin motor" evidence="6">
    <location>
        <begin position="1"/>
        <end position="141"/>
    </location>
</feature>
<dbReference type="Proteomes" id="UP001359559">
    <property type="component" value="Unassembled WGS sequence"/>
</dbReference>
<proteinExistence type="inferred from homology"/>
<evidence type="ECO:0000256" key="3">
    <source>
        <dbReference type="ARBA" id="ARBA00023203"/>
    </source>
</evidence>
<dbReference type="Gene3D" id="1.20.5.4820">
    <property type="match status" value="1"/>
</dbReference>
<keyword evidence="8" id="KW-1185">Reference proteome</keyword>
<dbReference type="GO" id="GO:0016459">
    <property type="term" value="C:myosin complex"/>
    <property type="evidence" value="ECO:0007669"/>
    <property type="project" value="UniProtKB-KW"/>
</dbReference>
<dbReference type="GO" id="GO:0016020">
    <property type="term" value="C:membrane"/>
    <property type="evidence" value="ECO:0007669"/>
    <property type="project" value="TreeGrafter"/>
</dbReference>
<gene>
    <name evidence="7" type="ORF">RJT34_14339</name>
</gene>
<comment type="similarity">
    <text evidence="4">Belongs to the TRAFAC class myosin-kinesin ATPase superfamily. Myosin family.</text>
</comment>
<evidence type="ECO:0000313" key="7">
    <source>
        <dbReference type="EMBL" id="KAK7303433.1"/>
    </source>
</evidence>
<evidence type="ECO:0000256" key="4">
    <source>
        <dbReference type="PROSITE-ProRule" id="PRU00782"/>
    </source>
</evidence>
<dbReference type="GO" id="GO:0000146">
    <property type="term" value="F:microfilament motor activity"/>
    <property type="evidence" value="ECO:0007669"/>
    <property type="project" value="TreeGrafter"/>
</dbReference>
<evidence type="ECO:0000256" key="2">
    <source>
        <dbReference type="ARBA" id="ARBA00022840"/>
    </source>
</evidence>
<dbReference type="PANTHER" id="PTHR13140">
    <property type="entry name" value="MYOSIN"/>
    <property type="match status" value="1"/>
</dbReference>
<dbReference type="InterPro" id="IPR027417">
    <property type="entry name" value="P-loop_NTPase"/>
</dbReference>
<organism evidence="7 8">
    <name type="scientific">Clitoria ternatea</name>
    <name type="common">Butterfly pea</name>
    <dbReference type="NCBI Taxonomy" id="43366"/>
    <lineage>
        <taxon>Eukaryota</taxon>
        <taxon>Viridiplantae</taxon>
        <taxon>Streptophyta</taxon>
        <taxon>Embryophyta</taxon>
        <taxon>Tracheophyta</taxon>
        <taxon>Spermatophyta</taxon>
        <taxon>Magnoliopsida</taxon>
        <taxon>eudicotyledons</taxon>
        <taxon>Gunneridae</taxon>
        <taxon>Pentapetalae</taxon>
        <taxon>rosids</taxon>
        <taxon>fabids</taxon>
        <taxon>Fabales</taxon>
        <taxon>Fabaceae</taxon>
        <taxon>Papilionoideae</taxon>
        <taxon>50 kb inversion clade</taxon>
        <taxon>NPAAA clade</taxon>
        <taxon>indigoferoid/millettioid clade</taxon>
        <taxon>Phaseoleae</taxon>
        <taxon>Clitoria</taxon>
    </lineage>
</organism>
<dbReference type="GO" id="GO:0051015">
    <property type="term" value="F:actin filament binding"/>
    <property type="evidence" value="ECO:0007669"/>
    <property type="project" value="TreeGrafter"/>
</dbReference>
<keyword evidence="2" id="KW-0067">ATP-binding</keyword>
<protein>
    <recommendedName>
        <fullName evidence="6">Myosin motor domain-containing protein</fullName>
    </recommendedName>
</protein>
<dbReference type="PANTHER" id="PTHR13140:SF836">
    <property type="entry name" value="MYOSIN-6"/>
    <property type="match status" value="1"/>
</dbReference>
<dbReference type="SUPFAM" id="SSF52540">
    <property type="entry name" value="P-loop containing nucleoside triphosphate hydrolases"/>
    <property type="match status" value="1"/>
</dbReference>